<dbReference type="STRING" id="27342.A0A0H2R7X0"/>
<dbReference type="Pfam" id="PF00026">
    <property type="entry name" value="Asp"/>
    <property type="match status" value="1"/>
</dbReference>
<dbReference type="InterPro" id="IPR033121">
    <property type="entry name" value="PEPTIDASE_A1"/>
</dbReference>
<dbReference type="InterPro" id="IPR001461">
    <property type="entry name" value="Aspartic_peptidase_A1"/>
</dbReference>
<comment type="similarity">
    <text evidence="1">Belongs to the peptidase A1 family.</text>
</comment>
<dbReference type="InterPro" id="IPR021109">
    <property type="entry name" value="Peptidase_aspartic_dom_sf"/>
</dbReference>
<gene>
    <name evidence="3" type="ORF">SCHPADRAFT_628971</name>
</gene>
<dbReference type="GO" id="GO:0004190">
    <property type="term" value="F:aspartic-type endopeptidase activity"/>
    <property type="evidence" value="ECO:0007669"/>
    <property type="project" value="InterPro"/>
</dbReference>
<proteinExistence type="inferred from homology"/>
<keyword evidence="3" id="KW-0645">Protease</keyword>
<name>A0A0H2R7X0_9AGAM</name>
<dbReference type="PANTHER" id="PTHR47966:SF51">
    <property type="entry name" value="BETA-SITE APP-CLEAVING ENZYME, ISOFORM A-RELATED"/>
    <property type="match status" value="1"/>
</dbReference>
<dbReference type="Gene3D" id="2.40.70.10">
    <property type="entry name" value="Acid Proteases"/>
    <property type="match status" value="2"/>
</dbReference>
<dbReference type="SUPFAM" id="SSF50630">
    <property type="entry name" value="Acid proteases"/>
    <property type="match status" value="1"/>
</dbReference>
<evidence type="ECO:0000313" key="3">
    <source>
        <dbReference type="EMBL" id="KLO07895.1"/>
    </source>
</evidence>
<keyword evidence="3" id="KW-0378">Hydrolase</keyword>
<dbReference type="PROSITE" id="PS51767">
    <property type="entry name" value="PEPTIDASE_A1"/>
    <property type="match status" value="1"/>
</dbReference>
<dbReference type="Proteomes" id="UP000053477">
    <property type="component" value="Unassembled WGS sequence"/>
</dbReference>
<dbReference type="OrthoDB" id="15189at2759"/>
<dbReference type="EMBL" id="KQ086115">
    <property type="protein sequence ID" value="KLO07895.1"/>
    <property type="molecule type" value="Genomic_DNA"/>
</dbReference>
<dbReference type="InParanoid" id="A0A0H2R7X0"/>
<evidence type="ECO:0000313" key="4">
    <source>
        <dbReference type="Proteomes" id="UP000053477"/>
    </source>
</evidence>
<sequence>MKSIQPRIAAWTVVLGLASKSFGSPSHFNRGNAGNANASNTTAILPLTNFANQAYAVPISINGLEFLAQPDLGSTDLVAFAEAFIPNATNLTIPVADKFGEGEAIGFLEQGTAGIGNFAIPNQTFTQFQTEGDFDGPTGLNGILGLGPRFFSISFYSLAGTPRALMVPDRIFAANPGIPHILTIQYSRILSDDKGAVSQDGGNFTVGTVLSDDGLEAVQEQPKLPVSQDPSTILHQHWEVLLDADGITGPDGRPINTTSVFKNSGSSDKRQLRAFFDSGFTFPSVPENVASAIYGRVPGASLNASASPPYWTVPCDYELNISFSFAGVEYPIHPLDVSVPYDIANQTLPNGTCMGTFQPSDFAANAAMGAGNYDIIMGMPFLRNVYFLLDFGNYTAAADPNGPDAFIQLLSTTNKTRAHEEFVDVRLGGNDTTGSQPPLQALSQ</sequence>
<feature type="domain" description="Peptidase A1" evidence="2">
    <location>
        <begin position="55"/>
        <end position="399"/>
    </location>
</feature>
<reference evidence="3 4" key="1">
    <citation type="submission" date="2015-04" db="EMBL/GenBank/DDBJ databases">
        <title>Complete genome sequence of Schizopora paradoxa KUC8140, a cosmopolitan wood degrader in East Asia.</title>
        <authorList>
            <consortium name="DOE Joint Genome Institute"/>
            <person name="Min B."/>
            <person name="Park H."/>
            <person name="Jang Y."/>
            <person name="Kim J.-J."/>
            <person name="Kim K.H."/>
            <person name="Pangilinan J."/>
            <person name="Lipzen A."/>
            <person name="Riley R."/>
            <person name="Grigoriev I.V."/>
            <person name="Spatafora J.W."/>
            <person name="Choi I.-G."/>
        </authorList>
    </citation>
    <scope>NUCLEOTIDE SEQUENCE [LARGE SCALE GENOMIC DNA]</scope>
    <source>
        <strain evidence="3 4">KUC8140</strain>
    </source>
</reference>
<keyword evidence="4" id="KW-1185">Reference proteome</keyword>
<accession>A0A0H2R7X0</accession>
<organism evidence="3 4">
    <name type="scientific">Schizopora paradoxa</name>
    <dbReference type="NCBI Taxonomy" id="27342"/>
    <lineage>
        <taxon>Eukaryota</taxon>
        <taxon>Fungi</taxon>
        <taxon>Dikarya</taxon>
        <taxon>Basidiomycota</taxon>
        <taxon>Agaricomycotina</taxon>
        <taxon>Agaricomycetes</taxon>
        <taxon>Hymenochaetales</taxon>
        <taxon>Schizoporaceae</taxon>
        <taxon>Schizopora</taxon>
    </lineage>
</organism>
<protein>
    <submittedName>
        <fullName evidence="3">Acid protease</fullName>
    </submittedName>
</protein>
<dbReference type="InterPro" id="IPR034164">
    <property type="entry name" value="Pepsin-like_dom"/>
</dbReference>
<dbReference type="GO" id="GO:0006508">
    <property type="term" value="P:proteolysis"/>
    <property type="evidence" value="ECO:0007669"/>
    <property type="project" value="UniProtKB-KW"/>
</dbReference>
<evidence type="ECO:0000259" key="2">
    <source>
        <dbReference type="PROSITE" id="PS51767"/>
    </source>
</evidence>
<dbReference type="CDD" id="cd05471">
    <property type="entry name" value="pepsin_like"/>
    <property type="match status" value="1"/>
</dbReference>
<dbReference type="PANTHER" id="PTHR47966">
    <property type="entry name" value="BETA-SITE APP-CLEAVING ENZYME, ISOFORM A-RELATED"/>
    <property type="match status" value="1"/>
</dbReference>
<dbReference type="AlphaFoldDB" id="A0A0H2R7X0"/>
<evidence type="ECO:0000256" key="1">
    <source>
        <dbReference type="ARBA" id="ARBA00007447"/>
    </source>
</evidence>